<reference evidence="3" key="1">
    <citation type="journal article" date="2019" name="Int. J. Syst. Evol. Microbiol.">
        <title>The Global Catalogue of Microorganisms (GCM) 10K type strain sequencing project: providing services to taxonomists for standard genome sequencing and annotation.</title>
        <authorList>
            <consortium name="The Broad Institute Genomics Platform"/>
            <consortium name="The Broad Institute Genome Sequencing Center for Infectious Disease"/>
            <person name="Wu L."/>
            <person name="Ma J."/>
        </authorList>
    </citation>
    <scope>NUCLEOTIDE SEQUENCE [LARGE SCALE GENOMIC DNA]</scope>
    <source>
        <strain evidence="3">CGMCC 4.7152</strain>
    </source>
</reference>
<keyword evidence="3" id="KW-1185">Reference proteome</keyword>
<comment type="caution">
    <text evidence="2">The sequence shown here is derived from an EMBL/GenBank/DDBJ whole genome shotgun (WGS) entry which is preliminary data.</text>
</comment>
<dbReference type="Pfam" id="PF14243">
    <property type="entry name" value="R2K_3"/>
    <property type="match status" value="1"/>
</dbReference>
<feature type="domain" description="ATP-grasp" evidence="1">
    <location>
        <begin position="132"/>
        <end position="277"/>
    </location>
</feature>
<evidence type="ECO:0000313" key="3">
    <source>
        <dbReference type="Proteomes" id="UP001595912"/>
    </source>
</evidence>
<gene>
    <name evidence="2" type="ORF">ACFPIJ_30715</name>
</gene>
<dbReference type="InterPro" id="IPR025643">
    <property type="entry name" value="R2K_3"/>
</dbReference>
<protein>
    <submittedName>
        <fullName evidence="2">ATP-grasp domain-containing protein</fullName>
    </submittedName>
</protein>
<proteinExistence type="predicted"/>
<dbReference type="Proteomes" id="UP001595912">
    <property type="component" value="Unassembled WGS sequence"/>
</dbReference>
<accession>A0ABV9W4A3</accession>
<sequence length="283" mass="30460">MMLLVPADPLRPRRPDEHFAAEAGAARAAGLDVAVVDHDALTSADGATRGVARVPQDAGTAVYRGWMLRAGQYAAFAGALADRGVELRTGAAQYRQAHELPGWYAALSDVTPPTQWSTGDDRDVFERAAAALGPGPAVLRDYTKSMKHYWHEAVYIPDLADVDAAWTVAARFRELRDDEFTGGFVLRRFEEFGSAEVRTWWVGGVCRLVGPHPDTPHDAPPAGLDLSAVEPLVAALRLPFVTVDLALRADGVWRVIELGDGQVSDRPGTVDPEAFVSGVIDPA</sequence>
<name>A0ABV9W4A3_9ACTN</name>
<evidence type="ECO:0000313" key="2">
    <source>
        <dbReference type="EMBL" id="MFC5002193.1"/>
    </source>
</evidence>
<dbReference type="EMBL" id="JBHSIU010000041">
    <property type="protein sequence ID" value="MFC5002193.1"/>
    <property type="molecule type" value="Genomic_DNA"/>
</dbReference>
<organism evidence="2 3">
    <name type="scientific">Dactylosporangium cerinum</name>
    <dbReference type="NCBI Taxonomy" id="1434730"/>
    <lineage>
        <taxon>Bacteria</taxon>
        <taxon>Bacillati</taxon>
        <taxon>Actinomycetota</taxon>
        <taxon>Actinomycetes</taxon>
        <taxon>Micromonosporales</taxon>
        <taxon>Micromonosporaceae</taxon>
        <taxon>Dactylosporangium</taxon>
    </lineage>
</organism>
<dbReference type="RefSeq" id="WP_380120047.1">
    <property type="nucleotide sequence ID" value="NZ_JBHSIU010000041.1"/>
</dbReference>
<evidence type="ECO:0000259" key="1">
    <source>
        <dbReference type="Pfam" id="PF14243"/>
    </source>
</evidence>